<evidence type="ECO:0000313" key="3">
    <source>
        <dbReference type="Proteomes" id="UP000230423"/>
    </source>
</evidence>
<protein>
    <submittedName>
        <fullName evidence="2">Uncharacterized protein</fullName>
    </submittedName>
</protein>
<dbReference type="EMBL" id="KZ346251">
    <property type="protein sequence ID" value="PIO70499.1"/>
    <property type="molecule type" value="Genomic_DNA"/>
</dbReference>
<proteinExistence type="predicted"/>
<feature type="compositionally biased region" description="Polar residues" evidence="1">
    <location>
        <begin position="16"/>
        <end position="26"/>
    </location>
</feature>
<name>A0A2G9UJS8_TELCI</name>
<feature type="compositionally biased region" description="Acidic residues" evidence="1">
    <location>
        <begin position="39"/>
        <end position="55"/>
    </location>
</feature>
<evidence type="ECO:0000313" key="2">
    <source>
        <dbReference type="EMBL" id="PIO70499.1"/>
    </source>
</evidence>
<dbReference type="Proteomes" id="UP000230423">
    <property type="component" value="Unassembled WGS sequence"/>
</dbReference>
<accession>A0A2G9UJS8</accession>
<gene>
    <name evidence="2" type="ORF">TELCIR_07650</name>
</gene>
<feature type="region of interest" description="Disordered" evidence="1">
    <location>
        <begin position="1"/>
        <end position="92"/>
    </location>
</feature>
<sequence>MCFTRLTGVTDDKASRQPNDVQSSRQAPLPPPRPSTIELDYDGDSSSESDEETNRDEDSMRASSMEICSDWVLPTSNRKGNAKSGRSAGHLESSNLFYGEQIRITVTDLYPRLFVIS</sequence>
<reference evidence="2 3" key="1">
    <citation type="submission" date="2015-09" db="EMBL/GenBank/DDBJ databases">
        <title>Draft genome of the parasitic nematode Teladorsagia circumcincta isolate WARC Sus (inbred).</title>
        <authorList>
            <person name="Mitreva M."/>
        </authorList>
    </citation>
    <scope>NUCLEOTIDE SEQUENCE [LARGE SCALE GENOMIC DNA]</scope>
    <source>
        <strain evidence="2 3">S</strain>
    </source>
</reference>
<evidence type="ECO:0000256" key="1">
    <source>
        <dbReference type="SAM" id="MobiDB-lite"/>
    </source>
</evidence>
<dbReference type="AlphaFoldDB" id="A0A2G9UJS8"/>
<organism evidence="2 3">
    <name type="scientific">Teladorsagia circumcincta</name>
    <name type="common">Brown stomach worm</name>
    <name type="synonym">Ostertagia circumcincta</name>
    <dbReference type="NCBI Taxonomy" id="45464"/>
    <lineage>
        <taxon>Eukaryota</taxon>
        <taxon>Metazoa</taxon>
        <taxon>Ecdysozoa</taxon>
        <taxon>Nematoda</taxon>
        <taxon>Chromadorea</taxon>
        <taxon>Rhabditida</taxon>
        <taxon>Rhabditina</taxon>
        <taxon>Rhabditomorpha</taxon>
        <taxon>Strongyloidea</taxon>
        <taxon>Trichostrongylidae</taxon>
        <taxon>Teladorsagia</taxon>
    </lineage>
</organism>
<keyword evidence="3" id="KW-1185">Reference proteome</keyword>